<dbReference type="PRINTS" id="PR00344">
    <property type="entry name" value="BCTRLSENSOR"/>
</dbReference>
<name>A0A7G9G5W8_9FIRM</name>
<comment type="subcellular location">
    <subcellularLocation>
        <location evidence="2">Cell membrane</location>
        <topology evidence="2">Multi-pass membrane protein</topology>
    </subcellularLocation>
</comment>
<evidence type="ECO:0000256" key="1">
    <source>
        <dbReference type="ARBA" id="ARBA00000085"/>
    </source>
</evidence>
<dbReference type="AlphaFoldDB" id="A0A7G9G5W8"/>
<evidence type="ECO:0000256" key="6">
    <source>
        <dbReference type="ARBA" id="ARBA00022692"/>
    </source>
</evidence>
<organism evidence="14 15">
    <name type="scientific">Qiania dongpingensis</name>
    <dbReference type="NCBI Taxonomy" id="2763669"/>
    <lineage>
        <taxon>Bacteria</taxon>
        <taxon>Bacillati</taxon>
        <taxon>Bacillota</taxon>
        <taxon>Clostridia</taxon>
        <taxon>Lachnospirales</taxon>
        <taxon>Lachnospiraceae</taxon>
        <taxon>Qiania</taxon>
    </lineage>
</organism>
<dbReference type="EC" id="2.7.13.3" evidence="3"/>
<dbReference type="GO" id="GO:0005886">
    <property type="term" value="C:plasma membrane"/>
    <property type="evidence" value="ECO:0007669"/>
    <property type="project" value="UniProtKB-SubCell"/>
</dbReference>
<dbReference type="InterPro" id="IPR036890">
    <property type="entry name" value="HATPase_C_sf"/>
</dbReference>
<gene>
    <name evidence="14" type="ORF">H9Q78_03325</name>
</gene>
<keyword evidence="11" id="KW-0175">Coiled coil</keyword>
<dbReference type="GO" id="GO:0000155">
    <property type="term" value="F:phosphorelay sensor kinase activity"/>
    <property type="evidence" value="ECO:0007669"/>
    <property type="project" value="TreeGrafter"/>
</dbReference>
<evidence type="ECO:0000256" key="8">
    <source>
        <dbReference type="ARBA" id="ARBA00022989"/>
    </source>
</evidence>
<keyword evidence="9" id="KW-0902">Two-component regulatory system</keyword>
<dbReference type="SUPFAM" id="SSF55874">
    <property type="entry name" value="ATPase domain of HSP90 chaperone/DNA topoisomerase II/histidine kinase"/>
    <property type="match status" value="1"/>
</dbReference>
<dbReference type="PANTHER" id="PTHR45453:SF2">
    <property type="entry name" value="HISTIDINE KINASE"/>
    <property type="match status" value="1"/>
</dbReference>
<evidence type="ECO:0000256" key="12">
    <source>
        <dbReference type="SAM" id="Phobius"/>
    </source>
</evidence>
<evidence type="ECO:0000313" key="14">
    <source>
        <dbReference type="EMBL" id="QNM06200.1"/>
    </source>
</evidence>
<dbReference type="KEGG" id="qdo:H9Q78_03325"/>
<dbReference type="GO" id="GO:0004721">
    <property type="term" value="F:phosphoprotein phosphatase activity"/>
    <property type="evidence" value="ECO:0007669"/>
    <property type="project" value="TreeGrafter"/>
</dbReference>
<sequence length="332" mass="38385">MGKMTRLAVSYLKDHWKGLFLLSVCSGIFLLIFYLEQLPLAAVAYGVLLCFCAGLVLWAWDFIRYAGRHSRLKLLRKTVLVDGENLPEPQSLLESDYQELLKREREERMRIEDKEQQARQEMVDYYTMWAHQIKTPIAAMRLLLSEDSAHDRELLSELFKVEQYVGMVLSYLRLYGDSTDFVIRRYSLEPIVRHSVRKYAPLFIRKKIGLELRDVDCTVLTDEKWLSFAIEQILSNALKYTNKGKITIYMEQPKTLIIEDTGIGIAPEDLPRICERGFTGYNGRTDKAATGIGLYLCREILYKLSHTLNITSEPGRGTQVRLGLDSLDIRLE</sequence>
<keyword evidence="7 14" id="KW-0418">Kinase</keyword>
<evidence type="ECO:0000256" key="4">
    <source>
        <dbReference type="ARBA" id="ARBA00022475"/>
    </source>
</evidence>
<evidence type="ECO:0000256" key="7">
    <source>
        <dbReference type="ARBA" id="ARBA00022777"/>
    </source>
</evidence>
<keyword evidence="6 12" id="KW-0812">Transmembrane</keyword>
<keyword evidence="10 12" id="KW-0472">Membrane</keyword>
<evidence type="ECO:0000256" key="10">
    <source>
        <dbReference type="ARBA" id="ARBA00023136"/>
    </source>
</evidence>
<dbReference type="PROSITE" id="PS50109">
    <property type="entry name" value="HIS_KIN"/>
    <property type="match status" value="1"/>
</dbReference>
<dbReference type="Proteomes" id="UP000515823">
    <property type="component" value="Chromosome"/>
</dbReference>
<dbReference type="SMART" id="SM00387">
    <property type="entry name" value="HATPase_c"/>
    <property type="match status" value="1"/>
</dbReference>
<dbReference type="EMBL" id="CP060634">
    <property type="protein sequence ID" value="QNM06200.1"/>
    <property type="molecule type" value="Genomic_DNA"/>
</dbReference>
<proteinExistence type="predicted"/>
<evidence type="ECO:0000256" key="5">
    <source>
        <dbReference type="ARBA" id="ARBA00022679"/>
    </source>
</evidence>
<keyword evidence="5" id="KW-0808">Transferase</keyword>
<comment type="catalytic activity">
    <reaction evidence="1">
        <text>ATP + protein L-histidine = ADP + protein N-phospho-L-histidine.</text>
        <dbReference type="EC" id="2.7.13.3"/>
    </reaction>
</comment>
<evidence type="ECO:0000256" key="3">
    <source>
        <dbReference type="ARBA" id="ARBA00012438"/>
    </source>
</evidence>
<dbReference type="InterPro" id="IPR005467">
    <property type="entry name" value="His_kinase_dom"/>
</dbReference>
<accession>A0A7G9G5W8</accession>
<evidence type="ECO:0000256" key="11">
    <source>
        <dbReference type="SAM" id="Coils"/>
    </source>
</evidence>
<feature type="transmembrane region" description="Helical" evidence="12">
    <location>
        <begin position="41"/>
        <end position="63"/>
    </location>
</feature>
<dbReference type="InterPro" id="IPR004358">
    <property type="entry name" value="Sig_transdc_His_kin-like_C"/>
</dbReference>
<evidence type="ECO:0000256" key="2">
    <source>
        <dbReference type="ARBA" id="ARBA00004651"/>
    </source>
</evidence>
<keyword evidence="8 12" id="KW-1133">Transmembrane helix</keyword>
<dbReference type="PANTHER" id="PTHR45453">
    <property type="entry name" value="PHOSPHATE REGULON SENSOR PROTEIN PHOR"/>
    <property type="match status" value="1"/>
</dbReference>
<dbReference type="InterPro" id="IPR050351">
    <property type="entry name" value="BphY/WalK/GraS-like"/>
</dbReference>
<reference evidence="14 15" key="1">
    <citation type="submission" date="2020-08" db="EMBL/GenBank/DDBJ databases">
        <authorList>
            <person name="Liu C."/>
            <person name="Sun Q."/>
        </authorList>
    </citation>
    <scope>NUCLEOTIDE SEQUENCE [LARGE SCALE GENOMIC DNA]</scope>
    <source>
        <strain evidence="14 15">NSJ-38</strain>
    </source>
</reference>
<evidence type="ECO:0000256" key="9">
    <source>
        <dbReference type="ARBA" id="ARBA00023012"/>
    </source>
</evidence>
<evidence type="ECO:0000259" key="13">
    <source>
        <dbReference type="PROSITE" id="PS50109"/>
    </source>
</evidence>
<feature type="transmembrane region" description="Helical" evidence="12">
    <location>
        <begin position="16"/>
        <end position="35"/>
    </location>
</feature>
<feature type="coiled-coil region" evidence="11">
    <location>
        <begin position="94"/>
        <end position="121"/>
    </location>
</feature>
<keyword evidence="15" id="KW-1185">Reference proteome</keyword>
<keyword evidence="4" id="KW-1003">Cell membrane</keyword>
<dbReference type="GO" id="GO:0016036">
    <property type="term" value="P:cellular response to phosphate starvation"/>
    <property type="evidence" value="ECO:0007669"/>
    <property type="project" value="TreeGrafter"/>
</dbReference>
<dbReference type="Pfam" id="PF02518">
    <property type="entry name" value="HATPase_c"/>
    <property type="match status" value="1"/>
</dbReference>
<feature type="domain" description="Histidine kinase" evidence="13">
    <location>
        <begin position="128"/>
        <end position="328"/>
    </location>
</feature>
<dbReference type="Gene3D" id="3.30.565.10">
    <property type="entry name" value="Histidine kinase-like ATPase, C-terminal domain"/>
    <property type="match status" value="1"/>
</dbReference>
<dbReference type="InterPro" id="IPR003594">
    <property type="entry name" value="HATPase_dom"/>
</dbReference>
<evidence type="ECO:0000313" key="15">
    <source>
        <dbReference type="Proteomes" id="UP000515823"/>
    </source>
</evidence>
<protein>
    <recommendedName>
        <fullName evidence="3">histidine kinase</fullName>
        <ecNumber evidence="3">2.7.13.3</ecNumber>
    </recommendedName>
</protein>